<dbReference type="SMART" id="SM00220">
    <property type="entry name" value="S_TKc"/>
    <property type="match status" value="1"/>
</dbReference>
<comment type="caution">
    <text evidence="15">The sequence shown here is derived from an EMBL/GenBank/DDBJ whole genome shotgun (WGS) entry which is preliminary data.</text>
</comment>
<feature type="region of interest" description="Disordered" evidence="13">
    <location>
        <begin position="559"/>
        <end position="587"/>
    </location>
</feature>
<feature type="compositionally biased region" description="Polar residues" evidence="13">
    <location>
        <begin position="632"/>
        <end position="646"/>
    </location>
</feature>
<dbReference type="InterPro" id="IPR011009">
    <property type="entry name" value="Kinase-like_dom_sf"/>
</dbReference>
<dbReference type="FunFam" id="1.10.510.10:FF:000394">
    <property type="entry name" value="Serine/threonine-protein kinase HSL1"/>
    <property type="match status" value="1"/>
</dbReference>
<dbReference type="CDD" id="cd14081">
    <property type="entry name" value="STKc_BRSK1_2"/>
    <property type="match status" value="1"/>
</dbReference>
<protein>
    <recommendedName>
        <fullName evidence="3">non-specific serine/threonine protein kinase</fullName>
        <ecNumber evidence="3">2.7.11.1</ecNumber>
    </recommendedName>
</protein>
<dbReference type="GO" id="GO:0035556">
    <property type="term" value="P:intracellular signal transduction"/>
    <property type="evidence" value="ECO:0007669"/>
    <property type="project" value="TreeGrafter"/>
</dbReference>
<gene>
    <name evidence="15" type="ORF">Agabi119p4_6499</name>
</gene>
<sequence>MNTVFAPQDKPNDPKMIGRWKVGRTIGRGCSGRVRIARHSKTGQLAAIKIISKTSLTASHVSLNRLAEEVERERLAVEREIVVMKLIDHPNIMRLYDVWETSTHLYLILEYIQGGELFDHICKYGPLSLSEALKYFHQIIGAVDYFHRFNVAHRDLKPENILLDHNYNIKIADFGMAAWQINTSGATDLMKTSCGSPHYAAPEIVRGEPYVGSSADIWSCGVILYALLTAQLPFDDDSLPELLEKVTAGKFVIPPFVDPLAQNLIRRMLVVNAKKRITMSEIFQHPFYKLYHSDGTAAHSVPELSRIAHPLQSKSRIDPDIFANLRILWHGASDDDLIKSLLNEENNWQKGIYHLLVNFRARRSVDDESEDELERKPVRKSKKFGKSDAKKSAATSLEKRTAGQSVTPSGSKDFQPPRTGPPTPRKARDRYLVSTTNSNTEAEFSSFDNLRHLILDVQIPPFTLAENTNGFEKSKASQSFRAKKSDALHSKATRQMELVGQRGLSKLSTQAQAGDDDQRDRGFEQRRFEKKSGQLVFSIGHNSRNSADNAFMPSINTTRPLSVRRKPQRIPNSHQSDKENMAEKENELRTVDSGNCFITLSDTLSLRKKIAPGHQHGYNELGYCRHGKSAGPTDSKSSSELGNSPDNYPPPDHNNISHPKRTWLDAIFRIKSSYPTQHTLYSTWDVITTRNECRRLLMNMNIQVQVFSELQELFTDRDEESSASITLKCKMDEMEDSTGILGMMKPTKFRVEMRNIPAPIFVSKPLTEGESGSDYEEDYEDGVAVVIIHEKGSGESFREIVRRLKKEWTLEGGEVGVL</sequence>
<proteinExistence type="inferred from homology"/>
<keyword evidence="9 12" id="KW-0067">ATP-binding</keyword>
<evidence type="ECO:0000256" key="1">
    <source>
        <dbReference type="ARBA" id="ARBA00004266"/>
    </source>
</evidence>
<name>A0A8H7C954_AGABI</name>
<evidence type="ECO:0000256" key="11">
    <source>
        <dbReference type="ARBA" id="ARBA00048679"/>
    </source>
</evidence>
<evidence type="ECO:0000256" key="13">
    <source>
        <dbReference type="SAM" id="MobiDB-lite"/>
    </source>
</evidence>
<dbReference type="GO" id="GO:0005940">
    <property type="term" value="C:septin ring"/>
    <property type="evidence" value="ECO:0007669"/>
    <property type="project" value="UniProtKB-ARBA"/>
</dbReference>
<evidence type="ECO:0000256" key="7">
    <source>
        <dbReference type="ARBA" id="ARBA00022741"/>
    </source>
</evidence>
<evidence type="ECO:0000259" key="14">
    <source>
        <dbReference type="PROSITE" id="PS50011"/>
    </source>
</evidence>
<dbReference type="GO" id="GO:0005524">
    <property type="term" value="F:ATP binding"/>
    <property type="evidence" value="ECO:0007669"/>
    <property type="project" value="UniProtKB-UniRule"/>
</dbReference>
<keyword evidence="8" id="KW-0418">Kinase</keyword>
<evidence type="ECO:0000256" key="9">
    <source>
        <dbReference type="ARBA" id="ARBA00022840"/>
    </source>
</evidence>
<evidence type="ECO:0000313" key="15">
    <source>
        <dbReference type="EMBL" id="KAF7770525.1"/>
    </source>
</evidence>
<dbReference type="EMBL" id="JABXXO010000009">
    <property type="protein sequence ID" value="KAF7770525.1"/>
    <property type="molecule type" value="Genomic_DNA"/>
</dbReference>
<keyword evidence="4" id="KW-0723">Serine/threonine-protein kinase</keyword>
<dbReference type="PANTHER" id="PTHR24346">
    <property type="entry name" value="MAP/MICROTUBULE AFFINITY-REGULATING KINASE"/>
    <property type="match status" value="1"/>
</dbReference>
<keyword evidence="5" id="KW-0597">Phosphoprotein</keyword>
<dbReference type="Pfam" id="PF00069">
    <property type="entry name" value="Pkinase"/>
    <property type="match status" value="1"/>
</dbReference>
<evidence type="ECO:0000256" key="6">
    <source>
        <dbReference type="ARBA" id="ARBA00022679"/>
    </source>
</evidence>
<evidence type="ECO:0000256" key="4">
    <source>
        <dbReference type="ARBA" id="ARBA00022527"/>
    </source>
</evidence>
<dbReference type="Gene3D" id="1.10.510.10">
    <property type="entry name" value="Transferase(Phosphotransferase) domain 1"/>
    <property type="match status" value="1"/>
</dbReference>
<accession>A0A8H7C954</accession>
<dbReference type="PROSITE" id="PS50011">
    <property type="entry name" value="PROTEIN_KINASE_DOM"/>
    <property type="match status" value="1"/>
</dbReference>
<evidence type="ECO:0000256" key="2">
    <source>
        <dbReference type="ARBA" id="ARBA00010791"/>
    </source>
</evidence>
<evidence type="ECO:0000256" key="10">
    <source>
        <dbReference type="ARBA" id="ARBA00047899"/>
    </source>
</evidence>
<keyword evidence="6" id="KW-0808">Transferase</keyword>
<dbReference type="InterPro" id="IPR008271">
    <property type="entry name" value="Ser/Thr_kinase_AS"/>
</dbReference>
<comment type="similarity">
    <text evidence="2">Belongs to the protein kinase superfamily. CAMK Ser/Thr protein kinase family. NIM1 subfamily.</text>
</comment>
<dbReference type="PROSITE" id="PS00108">
    <property type="entry name" value="PROTEIN_KINASE_ST"/>
    <property type="match status" value="1"/>
</dbReference>
<dbReference type="Proteomes" id="UP000629468">
    <property type="component" value="Unassembled WGS sequence"/>
</dbReference>
<evidence type="ECO:0000256" key="3">
    <source>
        <dbReference type="ARBA" id="ARBA00012513"/>
    </source>
</evidence>
<organism evidence="15 16">
    <name type="scientific">Agaricus bisporus var. burnettii</name>
    <dbReference type="NCBI Taxonomy" id="192524"/>
    <lineage>
        <taxon>Eukaryota</taxon>
        <taxon>Fungi</taxon>
        <taxon>Dikarya</taxon>
        <taxon>Basidiomycota</taxon>
        <taxon>Agaricomycotina</taxon>
        <taxon>Agaricomycetes</taxon>
        <taxon>Agaricomycetidae</taxon>
        <taxon>Agaricales</taxon>
        <taxon>Agaricineae</taxon>
        <taxon>Agaricaceae</taxon>
        <taxon>Agaricus</taxon>
    </lineage>
</organism>
<dbReference type="PROSITE" id="PS00107">
    <property type="entry name" value="PROTEIN_KINASE_ATP"/>
    <property type="match status" value="1"/>
</dbReference>
<feature type="compositionally biased region" description="Polar residues" evidence="13">
    <location>
        <begin position="402"/>
        <end position="412"/>
    </location>
</feature>
<feature type="compositionally biased region" description="Basic and acidic residues" evidence="13">
    <location>
        <begin position="575"/>
        <end position="587"/>
    </location>
</feature>
<keyword evidence="7 12" id="KW-0547">Nucleotide-binding</keyword>
<dbReference type="GO" id="GO:0005935">
    <property type="term" value="C:cellular bud neck"/>
    <property type="evidence" value="ECO:0007669"/>
    <property type="project" value="UniProtKB-SubCell"/>
</dbReference>
<dbReference type="SUPFAM" id="SSF56112">
    <property type="entry name" value="Protein kinase-like (PK-like)"/>
    <property type="match status" value="1"/>
</dbReference>
<evidence type="ECO:0000256" key="8">
    <source>
        <dbReference type="ARBA" id="ARBA00022777"/>
    </source>
</evidence>
<feature type="compositionally biased region" description="Basic and acidic residues" evidence="13">
    <location>
        <begin position="385"/>
        <end position="401"/>
    </location>
</feature>
<dbReference type="GO" id="GO:0004674">
    <property type="term" value="F:protein serine/threonine kinase activity"/>
    <property type="evidence" value="ECO:0007669"/>
    <property type="project" value="UniProtKB-KW"/>
</dbReference>
<feature type="binding site" evidence="12">
    <location>
        <position position="49"/>
    </location>
    <ligand>
        <name>ATP</name>
        <dbReference type="ChEBI" id="CHEBI:30616"/>
    </ligand>
</feature>
<dbReference type="InterPro" id="IPR000719">
    <property type="entry name" value="Prot_kinase_dom"/>
</dbReference>
<feature type="region of interest" description="Disordered" evidence="13">
    <location>
        <begin position="366"/>
        <end position="431"/>
    </location>
</feature>
<reference evidence="15 16" key="1">
    <citation type="journal article" name="Sci. Rep.">
        <title>Telomere-to-telomere assembled and centromere annotated genomes of the two main subspecies of the button mushroom Agaricus bisporus reveal especially polymorphic chromosome ends.</title>
        <authorList>
            <person name="Sonnenberg A.S.M."/>
            <person name="Sedaghat-Telgerd N."/>
            <person name="Lavrijssen B."/>
            <person name="Ohm R.A."/>
            <person name="Hendrickx P.M."/>
            <person name="Scholtmeijer K."/>
            <person name="Baars J.J.P."/>
            <person name="van Peer A."/>
        </authorList>
    </citation>
    <scope>NUCLEOTIDE SEQUENCE [LARGE SCALE GENOMIC DNA]</scope>
    <source>
        <strain evidence="15 16">H119_p4</strain>
    </source>
</reference>
<evidence type="ECO:0000256" key="12">
    <source>
        <dbReference type="PROSITE-ProRule" id="PRU10141"/>
    </source>
</evidence>
<evidence type="ECO:0000313" key="16">
    <source>
        <dbReference type="Proteomes" id="UP000629468"/>
    </source>
</evidence>
<comment type="catalytic activity">
    <reaction evidence="10">
        <text>L-threonyl-[protein] + ATP = O-phospho-L-threonyl-[protein] + ADP + H(+)</text>
        <dbReference type="Rhea" id="RHEA:46608"/>
        <dbReference type="Rhea" id="RHEA-COMP:11060"/>
        <dbReference type="Rhea" id="RHEA-COMP:11605"/>
        <dbReference type="ChEBI" id="CHEBI:15378"/>
        <dbReference type="ChEBI" id="CHEBI:30013"/>
        <dbReference type="ChEBI" id="CHEBI:30616"/>
        <dbReference type="ChEBI" id="CHEBI:61977"/>
        <dbReference type="ChEBI" id="CHEBI:456216"/>
        <dbReference type="EC" id="2.7.11.1"/>
    </reaction>
</comment>
<dbReference type="AlphaFoldDB" id="A0A8H7C954"/>
<dbReference type="EC" id="2.7.11.1" evidence="3"/>
<dbReference type="PANTHER" id="PTHR24346:SF110">
    <property type="entry name" value="NON-SPECIFIC SERINE_THREONINE PROTEIN KINASE"/>
    <property type="match status" value="1"/>
</dbReference>
<comment type="catalytic activity">
    <reaction evidence="11">
        <text>L-seryl-[protein] + ATP = O-phospho-L-seryl-[protein] + ADP + H(+)</text>
        <dbReference type="Rhea" id="RHEA:17989"/>
        <dbReference type="Rhea" id="RHEA-COMP:9863"/>
        <dbReference type="Rhea" id="RHEA-COMP:11604"/>
        <dbReference type="ChEBI" id="CHEBI:15378"/>
        <dbReference type="ChEBI" id="CHEBI:29999"/>
        <dbReference type="ChEBI" id="CHEBI:30616"/>
        <dbReference type="ChEBI" id="CHEBI:83421"/>
        <dbReference type="ChEBI" id="CHEBI:456216"/>
        <dbReference type="EC" id="2.7.11.1"/>
    </reaction>
</comment>
<dbReference type="InterPro" id="IPR017441">
    <property type="entry name" value="Protein_kinase_ATP_BS"/>
</dbReference>
<evidence type="ECO:0000256" key="5">
    <source>
        <dbReference type="ARBA" id="ARBA00022553"/>
    </source>
</evidence>
<feature type="region of interest" description="Disordered" evidence="13">
    <location>
        <begin position="617"/>
        <end position="656"/>
    </location>
</feature>
<feature type="domain" description="Protein kinase" evidence="14">
    <location>
        <begin position="20"/>
        <end position="288"/>
    </location>
</feature>
<comment type="subcellular location">
    <subcellularLocation>
        <location evidence="1">Bud neck</location>
    </subcellularLocation>
</comment>